<reference evidence="3" key="1">
    <citation type="submission" date="2016-06" db="UniProtKB">
        <authorList>
            <consortium name="WormBaseParasite"/>
        </authorList>
    </citation>
    <scope>IDENTIFICATION</scope>
</reference>
<organism evidence="3">
    <name type="scientific">Schistocephalus solidus</name>
    <name type="common">Tapeworm</name>
    <dbReference type="NCBI Taxonomy" id="70667"/>
    <lineage>
        <taxon>Eukaryota</taxon>
        <taxon>Metazoa</taxon>
        <taxon>Spiralia</taxon>
        <taxon>Lophotrochozoa</taxon>
        <taxon>Platyhelminthes</taxon>
        <taxon>Cestoda</taxon>
        <taxon>Eucestoda</taxon>
        <taxon>Diphyllobothriidea</taxon>
        <taxon>Diphyllobothriidae</taxon>
        <taxon>Schistocephalus</taxon>
    </lineage>
</organism>
<evidence type="ECO:0000313" key="2">
    <source>
        <dbReference type="Proteomes" id="UP000275846"/>
    </source>
</evidence>
<proteinExistence type="predicted"/>
<evidence type="ECO:0000313" key="3">
    <source>
        <dbReference type="WBParaSite" id="SSLN_0001510701-mRNA-1"/>
    </source>
</evidence>
<dbReference type="Proteomes" id="UP000275846">
    <property type="component" value="Unassembled WGS sequence"/>
</dbReference>
<sequence length="136" mass="14650">MQTFVMRIQIDVAVDTVCAGVPSFVEFACLFGANYGDHFSSLPIEVVLAINGVCKHERQEIVSADGQFVFVYAGPKSSACMAYAAVMSSSLNSRSANPTHVSYLLYMVETAAFQAHGLLTDCSTGCLQSVTDLMEF</sequence>
<dbReference type="WBParaSite" id="SSLN_0001510701-mRNA-1">
    <property type="protein sequence ID" value="SSLN_0001510701-mRNA-1"/>
    <property type="gene ID" value="SSLN_0001510701"/>
</dbReference>
<protein>
    <submittedName>
        <fullName evidence="3">Peptidase_M24 domain-containing protein</fullName>
    </submittedName>
</protein>
<gene>
    <name evidence="1" type="ORF">SSLN_LOCUS14551</name>
</gene>
<name>A0A183TDK6_SCHSO</name>
<accession>A0A183TDK6</accession>
<keyword evidence="2" id="KW-1185">Reference proteome</keyword>
<evidence type="ECO:0000313" key="1">
    <source>
        <dbReference type="EMBL" id="VDM00937.1"/>
    </source>
</evidence>
<dbReference type="EMBL" id="UYSU01039086">
    <property type="protein sequence ID" value="VDM00937.1"/>
    <property type="molecule type" value="Genomic_DNA"/>
</dbReference>
<dbReference type="AlphaFoldDB" id="A0A183TDK6"/>
<reference evidence="1 2" key="2">
    <citation type="submission" date="2018-11" db="EMBL/GenBank/DDBJ databases">
        <authorList>
            <consortium name="Pathogen Informatics"/>
        </authorList>
    </citation>
    <scope>NUCLEOTIDE SEQUENCE [LARGE SCALE GENOMIC DNA]</scope>
    <source>
        <strain evidence="1 2">NST_G2</strain>
    </source>
</reference>